<dbReference type="Gene3D" id="3.30.428.10">
    <property type="entry name" value="HIT-like"/>
    <property type="match status" value="1"/>
</dbReference>
<dbReference type="PROSITE" id="PS51084">
    <property type="entry name" value="HIT_2"/>
    <property type="match status" value="1"/>
</dbReference>
<comment type="caution">
    <text evidence="4">The sequence shown here is derived from an EMBL/GenBank/DDBJ whole genome shotgun (WGS) entry which is preliminary data.</text>
</comment>
<evidence type="ECO:0000313" key="4">
    <source>
        <dbReference type="EMBL" id="PIR26553.1"/>
    </source>
</evidence>
<feature type="domain" description="HIT" evidence="3">
    <location>
        <begin position="8"/>
        <end position="114"/>
    </location>
</feature>
<dbReference type="Pfam" id="PF01230">
    <property type="entry name" value="HIT"/>
    <property type="match status" value="1"/>
</dbReference>
<dbReference type="InterPro" id="IPR001310">
    <property type="entry name" value="Histidine_triad_HIT"/>
</dbReference>
<dbReference type="InterPro" id="IPR011146">
    <property type="entry name" value="HIT-like"/>
</dbReference>
<evidence type="ECO:0000256" key="1">
    <source>
        <dbReference type="PIRSR" id="PIRSR601310-1"/>
    </source>
</evidence>
<organism evidence="4 5">
    <name type="scientific">Candidatus Brennerbacteria bacterium CG11_big_fil_rev_8_21_14_0_20_43_10</name>
    <dbReference type="NCBI Taxonomy" id="1974523"/>
    <lineage>
        <taxon>Bacteria</taxon>
        <taxon>Candidatus Brenneribacteriota</taxon>
    </lineage>
</organism>
<evidence type="ECO:0000313" key="5">
    <source>
        <dbReference type="Proteomes" id="UP000236846"/>
    </source>
</evidence>
<proteinExistence type="predicted"/>
<feature type="short sequence motif" description="Histidine triad motif" evidence="2">
    <location>
        <begin position="99"/>
        <end position="103"/>
    </location>
</feature>
<dbReference type="PANTHER" id="PTHR23089">
    <property type="entry name" value="HISTIDINE TRIAD HIT PROTEIN"/>
    <property type="match status" value="1"/>
</dbReference>
<accession>A0A2H0PWW7</accession>
<protein>
    <submittedName>
        <fullName evidence="4">Histidine triad nucleotide-binding protein</fullName>
    </submittedName>
</protein>
<dbReference type="InterPro" id="IPR036265">
    <property type="entry name" value="HIT-like_sf"/>
</dbReference>
<dbReference type="SUPFAM" id="SSF54197">
    <property type="entry name" value="HIT-like"/>
    <property type="match status" value="1"/>
</dbReference>
<dbReference type="Proteomes" id="UP000236846">
    <property type="component" value="Unassembled WGS sequence"/>
</dbReference>
<gene>
    <name evidence="4" type="ORF">COV41_01145</name>
</gene>
<evidence type="ECO:0000259" key="3">
    <source>
        <dbReference type="PROSITE" id="PS51084"/>
    </source>
</evidence>
<evidence type="ECO:0000256" key="2">
    <source>
        <dbReference type="PROSITE-ProRule" id="PRU00464"/>
    </source>
</evidence>
<dbReference type="EMBL" id="PCXE01000018">
    <property type="protein sequence ID" value="PIR26553.1"/>
    <property type="molecule type" value="Genomic_DNA"/>
</dbReference>
<dbReference type="GO" id="GO:0003824">
    <property type="term" value="F:catalytic activity"/>
    <property type="evidence" value="ECO:0007669"/>
    <property type="project" value="InterPro"/>
</dbReference>
<reference evidence="4 5" key="1">
    <citation type="submission" date="2017-09" db="EMBL/GenBank/DDBJ databases">
        <title>Depth-based differentiation of microbial function through sediment-hosted aquifers and enrichment of novel symbionts in the deep terrestrial subsurface.</title>
        <authorList>
            <person name="Probst A.J."/>
            <person name="Ladd B."/>
            <person name="Jarett J.K."/>
            <person name="Geller-Mcgrath D.E."/>
            <person name="Sieber C.M."/>
            <person name="Emerson J.B."/>
            <person name="Anantharaman K."/>
            <person name="Thomas B.C."/>
            <person name="Malmstrom R."/>
            <person name="Stieglmeier M."/>
            <person name="Klingl A."/>
            <person name="Woyke T."/>
            <person name="Ryan C.M."/>
            <person name="Banfield J.F."/>
        </authorList>
    </citation>
    <scope>NUCLEOTIDE SEQUENCE [LARGE SCALE GENOMIC DNA]</scope>
    <source>
        <strain evidence="4">CG11_big_fil_rev_8_21_14_0_20_43_10</strain>
    </source>
</reference>
<dbReference type="PRINTS" id="PR00332">
    <property type="entry name" value="HISTRIAD"/>
</dbReference>
<dbReference type="AlphaFoldDB" id="A0A2H0PWW7"/>
<name>A0A2H0PWW7_9BACT</name>
<sequence length="116" mass="12902">MAYHPDCLLCKIIANKEPGKKVWENEAFVAIENKYPKAPIHVLVMPKDHIEKSDTMYGATPAFWNDFMAAIAAVIAHYGLDKTGYKFVNNGAGYNHFTHEHMHVLGGSEEEPAGVT</sequence>
<feature type="active site" description="Tele-AMP-histidine intermediate" evidence="1">
    <location>
        <position position="103"/>
    </location>
</feature>